<accession>A0A081KFY1</accession>
<name>A0A081KFY1_9GAMM</name>
<keyword evidence="2" id="KW-1185">Reference proteome</keyword>
<sequence>MKDITTSDDIRLLVETFYGRVQKDDVLGPIFNDIAQVDWEYHLPIMITFWESLLLKSRGYRRNALQPHLEVFQKVDFHPEQMERWLKLFDQTLDDCFIGDNAEKAKSWARGIARNLQKHIVMQGNIVGLQIQERE</sequence>
<dbReference type="CDD" id="cd08916">
    <property type="entry name" value="TrHb3_P"/>
    <property type="match status" value="1"/>
</dbReference>
<evidence type="ECO:0008006" key="3">
    <source>
        <dbReference type="Google" id="ProtNLM"/>
    </source>
</evidence>
<evidence type="ECO:0000313" key="2">
    <source>
        <dbReference type="Proteomes" id="UP000027997"/>
    </source>
</evidence>
<dbReference type="InterPro" id="IPR009050">
    <property type="entry name" value="Globin-like_sf"/>
</dbReference>
<dbReference type="GO" id="GO:0019825">
    <property type="term" value="F:oxygen binding"/>
    <property type="evidence" value="ECO:0007669"/>
    <property type="project" value="InterPro"/>
</dbReference>
<dbReference type="STRING" id="305900.GV64_22135"/>
<gene>
    <name evidence="1" type="ORF">GV64_22135</name>
</gene>
<comment type="caution">
    <text evidence="1">The sequence shown here is derived from an EMBL/GenBank/DDBJ whole genome shotgun (WGS) entry which is preliminary data.</text>
</comment>
<evidence type="ECO:0000313" key="1">
    <source>
        <dbReference type="EMBL" id="KEI73057.1"/>
    </source>
</evidence>
<dbReference type="SUPFAM" id="SSF46458">
    <property type="entry name" value="Globin-like"/>
    <property type="match status" value="1"/>
</dbReference>
<reference evidence="1 2" key="1">
    <citation type="submission" date="2014-06" db="EMBL/GenBank/DDBJ databases">
        <title>Whole Genome Sequences of Three Symbiotic Endozoicomonas Bacteria.</title>
        <authorList>
            <person name="Neave M.J."/>
            <person name="Apprill A."/>
            <person name="Voolstra C.R."/>
        </authorList>
    </citation>
    <scope>NUCLEOTIDE SEQUENCE [LARGE SCALE GENOMIC DNA]</scope>
    <source>
        <strain evidence="1 2">DSM 22380</strain>
    </source>
</reference>
<dbReference type="Proteomes" id="UP000027997">
    <property type="component" value="Unassembled WGS sequence"/>
</dbReference>
<dbReference type="RefSeq" id="WP_020583205.1">
    <property type="nucleotide sequence ID" value="NZ_JOJP01000001.1"/>
</dbReference>
<proteinExistence type="predicted"/>
<dbReference type="eggNOG" id="COG2346">
    <property type="taxonomic scope" value="Bacteria"/>
</dbReference>
<organism evidence="1 2">
    <name type="scientific">Endozoicomonas elysicola</name>
    <dbReference type="NCBI Taxonomy" id="305900"/>
    <lineage>
        <taxon>Bacteria</taxon>
        <taxon>Pseudomonadati</taxon>
        <taxon>Pseudomonadota</taxon>
        <taxon>Gammaproteobacteria</taxon>
        <taxon>Oceanospirillales</taxon>
        <taxon>Endozoicomonadaceae</taxon>
        <taxon>Endozoicomonas</taxon>
    </lineage>
</organism>
<dbReference type="AlphaFoldDB" id="A0A081KFY1"/>
<dbReference type="GO" id="GO:0020037">
    <property type="term" value="F:heme binding"/>
    <property type="evidence" value="ECO:0007669"/>
    <property type="project" value="InterPro"/>
</dbReference>
<protein>
    <recommendedName>
        <fullName evidence="3">Globin</fullName>
    </recommendedName>
</protein>
<dbReference type="InterPro" id="IPR012292">
    <property type="entry name" value="Globin/Proto"/>
</dbReference>
<dbReference type="Gene3D" id="1.10.490.10">
    <property type="entry name" value="Globins"/>
    <property type="match status" value="1"/>
</dbReference>
<dbReference type="EMBL" id="JOJP01000001">
    <property type="protein sequence ID" value="KEI73057.1"/>
    <property type="molecule type" value="Genomic_DNA"/>
</dbReference>